<gene>
    <name evidence="2" type="ORF">ACFFLM_04075</name>
</gene>
<sequence>MRNAEDSNLEPSGLAGLADERGGGYPNKQHVVTYAVVVPTVAQLLGDSEAGIHLLNLNKSNDEPTLFLD</sequence>
<name>A0ABV6AVW7_9DEIO</name>
<dbReference type="RefSeq" id="WP_380005818.1">
    <property type="nucleotide sequence ID" value="NZ_JBHLYR010000013.1"/>
</dbReference>
<accession>A0ABV6AVW7</accession>
<organism evidence="2 3">
    <name type="scientific">Deinococcus oregonensis</name>
    <dbReference type="NCBI Taxonomy" id="1805970"/>
    <lineage>
        <taxon>Bacteria</taxon>
        <taxon>Thermotogati</taxon>
        <taxon>Deinococcota</taxon>
        <taxon>Deinococci</taxon>
        <taxon>Deinococcales</taxon>
        <taxon>Deinococcaceae</taxon>
        <taxon>Deinococcus</taxon>
    </lineage>
</organism>
<comment type="caution">
    <text evidence="2">The sequence shown here is derived from an EMBL/GenBank/DDBJ whole genome shotgun (WGS) entry which is preliminary data.</text>
</comment>
<evidence type="ECO:0000313" key="3">
    <source>
        <dbReference type="Proteomes" id="UP001589733"/>
    </source>
</evidence>
<dbReference type="EMBL" id="JBHLYR010000013">
    <property type="protein sequence ID" value="MFB9991162.1"/>
    <property type="molecule type" value="Genomic_DNA"/>
</dbReference>
<evidence type="ECO:0000256" key="1">
    <source>
        <dbReference type="SAM" id="MobiDB-lite"/>
    </source>
</evidence>
<feature type="region of interest" description="Disordered" evidence="1">
    <location>
        <begin position="1"/>
        <end position="22"/>
    </location>
</feature>
<protein>
    <submittedName>
        <fullName evidence="2">Uncharacterized protein</fullName>
    </submittedName>
</protein>
<keyword evidence="3" id="KW-1185">Reference proteome</keyword>
<dbReference type="Proteomes" id="UP001589733">
    <property type="component" value="Unassembled WGS sequence"/>
</dbReference>
<reference evidence="2 3" key="1">
    <citation type="submission" date="2024-09" db="EMBL/GenBank/DDBJ databases">
        <authorList>
            <person name="Sun Q."/>
            <person name="Mori K."/>
        </authorList>
    </citation>
    <scope>NUCLEOTIDE SEQUENCE [LARGE SCALE GENOMIC DNA]</scope>
    <source>
        <strain evidence="2 3">JCM 13503</strain>
    </source>
</reference>
<evidence type="ECO:0000313" key="2">
    <source>
        <dbReference type="EMBL" id="MFB9991162.1"/>
    </source>
</evidence>
<proteinExistence type="predicted"/>